<dbReference type="InterPro" id="IPR005829">
    <property type="entry name" value="Sugar_transporter_CS"/>
</dbReference>
<dbReference type="PANTHER" id="PTHR48022">
    <property type="entry name" value="PLASTIDIC GLUCOSE TRANSPORTER 4"/>
    <property type="match status" value="1"/>
</dbReference>
<accession>A0ABX6JZE8</accession>
<dbReference type="Proteomes" id="UP000503441">
    <property type="component" value="Chromosome"/>
</dbReference>
<name>A0ABX6JZE8_9MICO</name>
<reference evidence="8 9" key="1">
    <citation type="submission" date="2020-03" db="EMBL/GenBank/DDBJ databases">
        <title>Leucobacter sp. nov., isolated from beetles.</title>
        <authorList>
            <person name="Hyun D.-W."/>
            <person name="Bae J.-W."/>
        </authorList>
    </citation>
    <scope>NUCLEOTIDE SEQUENCE [LARGE SCALE GENOMIC DNA]</scope>
    <source>
        <strain evidence="8 9">HDW9A</strain>
    </source>
</reference>
<comment type="similarity">
    <text evidence="2">Belongs to the major facilitator superfamily. Sugar transporter (TC 2.A.1.1) family.</text>
</comment>
<feature type="transmembrane region" description="Helical" evidence="6">
    <location>
        <begin position="162"/>
        <end position="184"/>
    </location>
</feature>
<feature type="transmembrane region" description="Helical" evidence="6">
    <location>
        <begin position="446"/>
        <end position="469"/>
    </location>
</feature>
<feature type="transmembrane region" description="Helical" evidence="6">
    <location>
        <begin position="419"/>
        <end position="440"/>
    </location>
</feature>
<protein>
    <submittedName>
        <fullName evidence="8">MFS transporter</fullName>
    </submittedName>
</protein>
<dbReference type="Gene3D" id="1.20.1250.20">
    <property type="entry name" value="MFS general substrate transporter like domains"/>
    <property type="match status" value="1"/>
</dbReference>
<feature type="transmembrane region" description="Helical" evidence="6">
    <location>
        <begin position="333"/>
        <end position="353"/>
    </location>
</feature>
<sequence>MSASNVPTTHSTHTTILNRIDRFPRWGLSTASVVTISLGMLFVQYDIFNINVSFVQTCLQIIDQCSPGNSDTFIGLPIFMSLLGYGVGALILGPLSDRFGRHSMLIVSMVITGVGSLYSVLSFDELNFMLSRLITGIGVGADLAIINVFVSEVSPRRMRGKYTSLMFIMAAFGSALGIWLGLILTTPMTSWPSGLPFALASENFDQGWRWVYAIGAALAIISIFLRVALPESPRWLADRGQLTEAASVVTRMEKLATRVSPLLAEEDLPVSAVEHAPGTLRAIRELFKSPRYLRRLAVLGVAWGLGYLTIYAFSGAFTSVLVRQGFTAGEAGMISAVGLLGFIAAAFVARSVVDRLERKWWMLVGAAITVVGAVIIAVGNGIPSVMFAGAFVLFFGQNLWIPAQYTLTAESFPTRFRTTAYALADSIGHVGGGLGVFLLVGSLGQLPLQATMLGLVSFLVLGSLVNLLAPNTRGKNLEAISA</sequence>
<feature type="transmembrane region" description="Helical" evidence="6">
    <location>
        <begin position="360"/>
        <end position="379"/>
    </location>
</feature>
<feature type="transmembrane region" description="Helical" evidence="6">
    <location>
        <begin position="129"/>
        <end position="150"/>
    </location>
</feature>
<evidence type="ECO:0000313" key="8">
    <source>
        <dbReference type="EMBL" id="QIM18983.1"/>
    </source>
</evidence>
<dbReference type="SUPFAM" id="SSF103473">
    <property type="entry name" value="MFS general substrate transporter"/>
    <property type="match status" value="1"/>
</dbReference>
<keyword evidence="9" id="KW-1185">Reference proteome</keyword>
<keyword evidence="4 6" id="KW-1133">Transmembrane helix</keyword>
<dbReference type="InterPro" id="IPR050360">
    <property type="entry name" value="MFS_Sugar_Transporters"/>
</dbReference>
<dbReference type="InterPro" id="IPR036259">
    <property type="entry name" value="MFS_trans_sf"/>
</dbReference>
<evidence type="ECO:0000256" key="2">
    <source>
        <dbReference type="ARBA" id="ARBA00010992"/>
    </source>
</evidence>
<comment type="subcellular location">
    <subcellularLocation>
        <location evidence="1">Cell membrane</location>
        <topology evidence="1">Multi-pass membrane protein</topology>
    </subcellularLocation>
</comment>
<dbReference type="PROSITE" id="PS50850">
    <property type="entry name" value="MFS"/>
    <property type="match status" value="1"/>
</dbReference>
<dbReference type="CDD" id="cd17316">
    <property type="entry name" value="MFS_SV2_like"/>
    <property type="match status" value="1"/>
</dbReference>
<dbReference type="Pfam" id="PF00083">
    <property type="entry name" value="Sugar_tr"/>
    <property type="match status" value="1"/>
</dbReference>
<evidence type="ECO:0000313" key="9">
    <source>
        <dbReference type="Proteomes" id="UP000503441"/>
    </source>
</evidence>
<feature type="transmembrane region" description="Helical" evidence="6">
    <location>
        <begin position="26"/>
        <end position="45"/>
    </location>
</feature>
<proteinExistence type="inferred from homology"/>
<feature type="transmembrane region" description="Helical" evidence="6">
    <location>
        <begin position="73"/>
        <end position="92"/>
    </location>
</feature>
<dbReference type="PROSITE" id="PS00217">
    <property type="entry name" value="SUGAR_TRANSPORT_2"/>
    <property type="match status" value="1"/>
</dbReference>
<keyword evidence="3 6" id="KW-0812">Transmembrane</keyword>
<evidence type="ECO:0000256" key="3">
    <source>
        <dbReference type="ARBA" id="ARBA00022692"/>
    </source>
</evidence>
<organism evidence="8 9">
    <name type="scientific">Leucobacter coleopterorum</name>
    <dbReference type="NCBI Taxonomy" id="2714933"/>
    <lineage>
        <taxon>Bacteria</taxon>
        <taxon>Bacillati</taxon>
        <taxon>Actinomycetota</taxon>
        <taxon>Actinomycetes</taxon>
        <taxon>Micrococcales</taxon>
        <taxon>Microbacteriaceae</taxon>
        <taxon>Leucobacter</taxon>
    </lineage>
</organism>
<feature type="transmembrane region" description="Helical" evidence="6">
    <location>
        <begin position="104"/>
        <end position="123"/>
    </location>
</feature>
<keyword evidence="5 6" id="KW-0472">Membrane</keyword>
<dbReference type="PANTHER" id="PTHR48022:SF2">
    <property type="entry name" value="PLASTIDIC GLUCOSE TRANSPORTER 4"/>
    <property type="match status" value="1"/>
</dbReference>
<evidence type="ECO:0000256" key="6">
    <source>
        <dbReference type="SAM" id="Phobius"/>
    </source>
</evidence>
<dbReference type="EMBL" id="CP049933">
    <property type="protein sequence ID" value="QIM18983.1"/>
    <property type="molecule type" value="Genomic_DNA"/>
</dbReference>
<evidence type="ECO:0000256" key="4">
    <source>
        <dbReference type="ARBA" id="ARBA00022989"/>
    </source>
</evidence>
<dbReference type="InterPro" id="IPR020846">
    <property type="entry name" value="MFS_dom"/>
</dbReference>
<evidence type="ECO:0000259" key="7">
    <source>
        <dbReference type="PROSITE" id="PS50850"/>
    </source>
</evidence>
<feature type="transmembrane region" description="Helical" evidence="6">
    <location>
        <begin position="292"/>
        <end position="313"/>
    </location>
</feature>
<feature type="transmembrane region" description="Helical" evidence="6">
    <location>
        <begin position="210"/>
        <end position="229"/>
    </location>
</feature>
<evidence type="ECO:0000256" key="1">
    <source>
        <dbReference type="ARBA" id="ARBA00004651"/>
    </source>
</evidence>
<gene>
    <name evidence="8" type="ORF">G7066_11055</name>
</gene>
<feature type="domain" description="Major facilitator superfamily (MFS) profile" evidence="7">
    <location>
        <begin position="32"/>
        <end position="474"/>
    </location>
</feature>
<dbReference type="InterPro" id="IPR005828">
    <property type="entry name" value="MFS_sugar_transport-like"/>
</dbReference>
<dbReference type="RefSeq" id="WP_166331104.1">
    <property type="nucleotide sequence ID" value="NZ_CP049933.1"/>
</dbReference>
<evidence type="ECO:0000256" key="5">
    <source>
        <dbReference type="ARBA" id="ARBA00023136"/>
    </source>
</evidence>
<feature type="transmembrane region" description="Helical" evidence="6">
    <location>
        <begin position="385"/>
        <end position="407"/>
    </location>
</feature>